<protein>
    <recommendedName>
        <fullName evidence="7">Inorganic pyrophosphatase</fullName>
        <ecNumber evidence="2">3.6.1.1</ecNumber>
    </recommendedName>
</protein>
<proteinExistence type="predicted"/>
<gene>
    <name evidence="10" type="ORF">CGZ91_03770</name>
    <name evidence="9" type="ORF">CGZ92_12395</name>
</gene>
<reference evidence="11 12" key="1">
    <citation type="submission" date="2017-07" db="EMBL/GenBank/DDBJ databases">
        <title>Draft whole genome sequences of clinical Proprionibacteriaceae strains.</title>
        <authorList>
            <person name="Bernier A.-M."/>
            <person name="Bernard K."/>
            <person name="Domingo M.-C."/>
        </authorList>
    </citation>
    <scope>NUCLEOTIDE SEQUENCE [LARGE SCALE GENOMIC DNA]</scope>
    <source>
        <strain evidence="10 11">NML 150081</strain>
        <strain evidence="9 12">NML 160184</strain>
    </source>
</reference>
<evidence type="ECO:0000256" key="7">
    <source>
        <dbReference type="ARBA" id="ARBA00040300"/>
    </source>
</evidence>
<dbReference type="AlphaFoldDB" id="A0A255E160"/>
<evidence type="ECO:0000256" key="4">
    <source>
        <dbReference type="ARBA" id="ARBA00022723"/>
    </source>
</evidence>
<comment type="cofactor">
    <cofactor evidence="1">
        <name>Mg(2+)</name>
        <dbReference type="ChEBI" id="CHEBI:18420"/>
    </cofactor>
</comment>
<dbReference type="GO" id="GO:0006796">
    <property type="term" value="P:phosphate-containing compound metabolic process"/>
    <property type="evidence" value="ECO:0007669"/>
    <property type="project" value="InterPro"/>
</dbReference>
<dbReference type="Pfam" id="PF00719">
    <property type="entry name" value="Pyrophosphatase"/>
    <property type="match status" value="1"/>
</dbReference>
<sequence>MDHKTGRVRLDRTLFTATAYPSDYGFVEGTLGEDGDPLDALVLLPEPTFPGCLIECRAIAMFRMKDEAGGDDKVICVPTADRRQAKLQDLDDIPNYQLLEIEHFFRVYKDLEPGKSVEGATWTGRDGAVAEIQNSIERAKGTPFEHHHVNLA</sequence>
<evidence type="ECO:0000256" key="5">
    <source>
        <dbReference type="ARBA" id="ARBA00022801"/>
    </source>
</evidence>
<dbReference type="GO" id="GO:0000287">
    <property type="term" value="F:magnesium ion binding"/>
    <property type="evidence" value="ECO:0007669"/>
    <property type="project" value="InterPro"/>
</dbReference>
<keyword evidence="3" id="KW-0963">Cytoplasm</keyword>
<evidence type="ECO:0000256" key="3">
    <source>
        <dbReference type="ARBA" id="ARBA00022490"/>
    </source>
</evidence>
<dbReference type="GO" id="GO:0005737">
    <property type="term" value="C:cytoplasm"/>
    <property type="evidence" value="ECO:0007669"/>
    <property type="project" value="InterPro"/>
</dbReference>
<organism evidence="9 12">
    <name type="scientific">Parenemella sanctibonifatiensis</name>
    <dbReference type="NCBI Taxonomy" id="2016505"/>
    <lineage>
        <taxon>Bacteria</taxon>
        <taxon>Bacillati</taxon>
        <taxon>Actinomycetota</taxon>
        <taxon>Actinomycetes</taxon>
        <taxon>Propionibacteriales</taxon>
        <taxon>Propionibacteriaceae</taxon>
        <taxon>Parenemella</taxon>
    </lineage>
</organism>
<name>A0A255E160_9ACTN</name>
<dbReference type="InterPro" id="IPR008162">
    <property type="entry name" value="Pyrophosphatase"/>
</dbReference>
<evidence type="ECO:0000313" key="9">
    <source>
        <dbReference type="EMBL" id="OYN84741.1"/>
    </source>
</evidence>
<accession>A0A255EMP1</accession>
<dbReference type="SUPFAM" id="SSF50324">
    <property type="entry name" value="Inorganic pyrophosphatase"/>
    <property type="match status" value="1"/>
</dbReference>
<evidence type="ECO:0000313" key="10">
    <source>
        <dbReference type="EMBL" id="OYN92819.1"/>
    </source>
</evidence>
<dbReference type="GO" id="GO:0004427">
    <property type="term" value="F:inorganic diphosphate phosphatase activity"/>
    <property type="evidence" value="ECO:0007669"/>
    <property type="project" value="UniProtKB-EC"/>
</dbReference>
<evidence type="ECO:0000256" key="8">
    <source>
        <dbReference type="ARBA" id="ARBA00047820"/>
    </source>
</evidence>
<keyword evidence="4" id="KW-0479">Metal-binding</keyword>
<dbReference type="Proteomes" id="UP000216533">
    <property type="component" value="Unassembled WGS sequence"/>
</dbReference>
<evidence type="ECO:0000313" key="12">
    <source>
        <dbReference type="Proteomes" id="UP000216533"/>
    </source>
</evidence>
<dbReference type="EC" id="3.6.1.1" evidence="2"/>
<dbReference type="PANTHER" id="PTHR10286">
    <property type="entry name" value="INORGANIC PYROPHOSPHATASE"/>
    <property type="match status" value="1"/>
</dbReference>
<dbReference type="OrthoDB" id="5187599at2"/>
<dbReference type="EMBL" id="NMVI01000027">
    <property type="protein sequence ID" value="OYN84741.1"/>
    <property type="molecule type" value="Genomic_DNA"/>
</dbReference>
<dbReference type="InterPro" id="IPR036649">
    <property type="entry name" value="Pyrophosphatase_sf"/>
</dbReference>
<comment type="catalytic activity">
    <reaction evidence="8">
        <text>diphosphate + H2O = 2 phosphate + H(+)</text>
        <dbReference type="Rhea" id="RHEA:24576"/>
        <dbReference type="ChEBI" id="CHEBI:15377"/>
        <dbReference type="ChEBI" id="CHEBI:15378"/>
        <dbReference type="ChEBI" id="CHEBI:33019"/>
        <dbReference type="ChEBI" id="CHEBI:43474"/>
        <dbReference type="EC" id="3.6.1.1"/>
    </reaction>
</comment>
<dbReference type="FunFam" id="3.90.80.10:FF:000003">
    <property type="entry name" value="Inorganic pyrophosphatase"/>
    <property type="match status" value="1"/>
</dbReference>
<evidence type="ECO:0000256" key="2">
    <source>
        <dbReference type="ARBA" id="ARBA00012146"/>
    </source>
</evidence>
<dbReference type="Proteomes" id="UP000216300">
    <property type="component" value="Unassembled WGS sequence"/>
</dbReference>
<dbReference type="Gene3D" id="3.90.80.10">
    <property type="entry name" value="Inorganic pyrophosphatase"/>
    <property type="match status" value="1"/>
</dbReference>
<keyword evidence="11" id="KW-1185">Reference proteome</keyword>
<evidence type="ECO:0000256" key="1">
    <source>
        <dbReference type="ARBA" id="ARBA00001946"/>
    </source>
</evidence>
<evidence type="ECO:0000256" key="6">
    <source>
        <dbReference type="ARBA" id="ARBA00022842"/>
    </source>
</evidence>
<keyword evidence="6" id="KW-0460">Magnesium</keyword>
<evidence type="ECO:0000313" key="11">
    <source>
        <dbReference type="Proteomes" id="UP000216300"/>
    </source>
</evidence>
<dbReference type="CDD" id="cd00412">
    <property type="entry name" value="pyrophosphatase"/>
    <property type="match status" value="1"/>
</dbReference>
<keyword evidence="5" id="KW-0378">Hydrolase</keyword>
<dbReference type="EMBL" id="NMVJ01000001">
    <property type="protein sequence ID" value="OYN92819.1"/>
    <property type="molecule type" value="Genomic_DNA"/>
</dbReference>
<accession>A0A255E160</accession>
<dbReference type="PROSITE" id="PS00387">
    <property type="entry name" value="PPASE"/>
    <property type="match status" value="1"/>
</dbReference>
<comment type="caution">
    <text evidence="9">The sequence shown here is derived from an EMBL/GenBank/DDBJ whole genome shotgun (WGS) entry which is preliminary data.</text>
</comment>